<feature type="domain" description="Centromere/kinetochore protein zw10 middle" evidence="1">
    <location>
        <begin position="173"/>
        <end position="412"/>
    </location>
</feature>
<evidence type="ECO:0000259" key="3">
    <source>
        <dbReference type="Pfam" id="PF22766"/>
    </source>
</evidence>
<protein>
    <recommendedName>
        <fullName evidence="6">Centromere/kinetochore protein zw10-like protein</fullName>
    </recommendedName>
</protein>
<dbReference type="EMBL" id="JACMSC010000012">
    <property type="protein sequence ID" value="KAG6496800.1"/>
    <property type="molecule type" value="Genomic_DNA"/>
</dbReference>
<keyword evidence="5" id="KW-1185">Reference proteome</keyword>
<dbReference type="PANTHER" id="PTHR12205">
    <property type="entry name" value="CENTROMERE/KINETOCHORE PROTEIN ZW10"/>
    <property type="match status" value="1"/>
</dbReference>
<evidence type="ECO:0000259" key="1">
    <source>
        <dbReference type="Pfam" id="PF20665"/>
    </source>
</evidence>
<comment type="caution">
    <text evidence="4">The sequence shown here is derived from an EMBL/GenBank/DDBJ whole genome shotgun (WGS) entry which is preliminary data.</text>
</comment>
<feature type="domain" description="ZW10 C-terminal helical" evidence="3">
    <location>
        <begin position="590"/>
        <end position="730"/>
    </location>
</feature>
<evidence type="ECO:0000313" key="5">
    <source>
        <dbReference type="Proteomes" id="UP000734854"/>
    </source>
</evidence>
<dbReference type="Pfam" id="PF20665">
    <property type="entry name" value="Zw10_middle"/>
    <property type="match status" value="1"/>
</dbReference>
<dbReference type="InterPro" id="IPR048343">
    <property type="entry name" value="ZW10_C"/>
</dbReference>
<accession>A0A8J5FXL8</accession>
<dbReference type="GO" id="GO:0006888">
    <property type="term" value="P:endoplasmic reticulum to Golgi vesicle-mediated transport"/>
    <property type="evidence" value="ECO:0007669"/>
    <property type="project" value="TreeGrafter"/>
</dbReference>
<sequence length="740" mass="83750">MMMCVEVAWAVRVSPGRVGVTTNSSNGELRLWVLLLRLHLLRSWSSALALVLVNQNFLGNLSLTCSSSLQCSRNFSQSSLVDFRLAPSSSIDILLFYLVDHIKIIMRYLQVKQKDLTQYYVILSTTEAERAATVGVTQSYDRSFHCHFRDMLGLLRHSDEGGGFDEPAVYGFLRKDWSECFDELQDVLAKNALSCVQYEPESSKLIVRSLSQIGDTQNCVCKENRTIFNIYCCLGILEYGLGKVADLVMKHVIVPSITNNALTILVEEHDNGSLEGCQAILYIDSSSELKEDKDGSFLYSRLRQIVNFVYRFICFQNADWMQCFGKLTWPRMSDLIIIHFLSKAVPDAASKVIGFQNIVKCSAEFETFLKEMKLIQSTDSNEEKLSHYAHNVEVHFASRKRNEILARSRSLLLQFNYDLLAVSDVGPNSSAYITDLLFQSDKCIVSKAVLDLMELVHGALKDACLSPARVAKEFYHAARDALLLYKAVIPIKLGKQLDSISQVAIVIYNECQYLSEEVLGLAYEYRTDFPSALQKQALFLDIALNFHQIAENILQKQVHLVSVSLREAIDGADGFQNTHQPQHYESAKFSIEQIVFIVEKARIMWERLLPASTYKRTMCTILDSVFSEIARDLLLLDDLAAEETLQLQRLIQITIENLSSLLESLIIDSVEKQNFLNEATWTHLDEKIPSLPKFRKLADLYDMPLKSITLVWESGELLSCGFTSCEMQVFLACNNASLAN</sequence>
<dbReference type="GO" id="GO:0007094">
    <property type="term" value="P:mitotic spindle assembly checkpoint signaling"/>
    <property type="evidence" value="ECO:0007669"/>
    <property type="project" value="TreeGrafter"/>
</dbReference>
<dbReference type="Gene3D" id="1.10.357.150">
    <property type="match status" value="1"/>
</dbReference>
<gene>
    <name evidence="4" type="ORF">ZIOFF_044672</name>
</gene>
<evidence type="ECO:0008006" key="6">
    <source>
        <dbReference type="Google" id="ProtNLM"/>
    </source>
</evidence>
<dbReference type="PANTHER" id="PTHR12205:SF0">
    <property type="entry name" value="CENTROMERE_KINETOCHORE PROTEIN ZW10 HOMOLOG"/>
    <property type="match status" value="1"/>
</dbReference>
<dbReference type="Pfam" id="PF22766">
    <property type="entry name" value="ZW10_C2"/>
    <property type="match status" value="1"/>
</dbReference>
<feature type="domain" description="Centromere/kinetochore protein zw10 C-terminal" evidence="2">
    <location>
        <begin position="438"/>
        <end position="567"/>
    </location>
</feature>
<dbReference type="GO" id="GO:1990423">
    <property type="term" value="C:RZZ complex"/>
    <property type="evidence" value="ECO:0007669"/>
    <property type="project" value="TreeGrafter"/>
</dbReference>
<dbReference type="InterPro" id="IPR055148">
    <property type="entry name" value="ZW10_C_2"/>
</dbReference>
<evidence type="ECO:0000259" key="2">
    <source>
        <dbReference type="Pfam" id="PF20666"/>
    </source>
</evidence>
<dbReference type="AlphaFoldDB" id="A0A8J5FXL8"/>
<dbReference type="GO" id="GO:0005737">
    <property type="term" value="C:cytoplasm"/>
    <property type="evidence" value="ECO:0007669"/>
    <property type="project" value="GOC"/>
</dbReference>
<reference evidence="4 5" key="1">
    <citation type="submission" date="2020-08" db="EMBL/GenBank/DDBJ databases">
        <title>Plant Genome Project.</title>
        <authorList>
            <person name="Zhang R.-G."/>
        </authorList>
    </citation>
    <scope>NUCLEOTIDE SEQUENCE [LARGE SCALE GENOMIC DNA]</scope>
    <source>
        <tissue evidence="4">Rhizome</tissue>
    </source>
</reference>
<dbReference type="InterPro" id="IPR048344">
    <property type="entry name" value="Zw10_middle"/>
</dbReference>
<dbReference type="Proteomes" id="UP000734854">
    <property type="component" value="Unassembled WGS sequence"/>
</dbReference>
<name>A0A8J5FXL8_ZINOF</name>
<dbReference type="Pfam" id="PF20666">
    <property type="entry name" value="ZW10_C"/>
    <property type="match status" value="1"/>
</dbReference>
<organism evidence="4 5">
    <name type="scientific">Zingiber officinale</name>
    <name type="common">Ginger</name>
    <name type="synonym">Amomum zingiber</name>
    <dbReference type="NCBI Taxonomy" id="94328"/>
    <lineage>
        <taxon>Eukaryota</taxon>
        <taxon>Viridiplantae</taxon>
        <taxon>Streptophyta</taxon>
        <taxon>Embryophyta</taxon>
        <taxon>Tracheophyta</taxon>
        <taxon>Spermatophyta</taxon>
        <taxon>Magnoliopsida</taxon>
        <taxon>Liliopsida</taxon>
        <taxon>Zingiberales</taxon>
        <taxon>Zingiberaceae</taxon>
        <taxon>Zingiber</taxon>
    </lineage>
</organism>
<evidence type="ECO:0000313" key="4">
    <source>
        <dbReference type="EMBL" id="KAG6496800.1"/>
    </source>
</evidence>
<dbReference type="InterPro" id="IPR046362">
    <property type="entry name" value="Zw10/DSL1_C_sf"/>
</dbReference>
<proteinExistence type="predicted"/>